<dbReference type="GO" id="GO:0009735">
    <property type="term" value="P:response to cytokinin"/>
    <property type="evidence" value="ECO:0007669"/>
    <property type="project" value="EnsemblPlants"/>
</dbReference>
<dbReference type="FunCoup" id="A0A2K1K8A3">
    <property type="interactions" value="1115"/>
</dbReference>
<dbReference type="Gramene" id="Pp3c8_21700V3.2">
    <property type="protein sequence ID" value="Pp3c8_21700V3.2"/>
    <property type="gene ID" value="Pp3c8_21700"/>
</dbReference>
<dbReference type="InterPro" id="IPR050600">
    <property type="entry name" value="SETD3_SETD6_MTase"/>
</dbReference>
<reference evidence="5 7" key="2">
    <citation type="journal article" date="2018" name="Plant J.">
        <title>The Physcomitrella patens chromosome-scale assembly reveals moss genome structure and evolution.</title>
        <authorList>
            <person name="Lang D."/>
            <person name="Ullrich K.K."/>
            <person name="Murat F."/>
            <person name="Fuchs J."/>
            <person name="Jenkins J."/>
            <person name="Haas F.B."/>
            <person name="Piednoel M."/>
            <person name="Gundlach H."/>
            <person name="Van Bel M."/>
            <person name="Meyberg R."/>
            <person name="Vives C."/>
            <person name="Morata J."/>
            <person name="Symeonidi A."/>
            <person name="Hiss M."/>
            <person name="Muchero W."/>
            <person name="Kamisugi Y."/>
            <person name="Saleh O."/>
            <person name="Blanc G."/>
            <person name="Decker E.L."/>
            <person name="van Gessel N."/>
            <person name="Grimwood J."/>
            <person name="Hayes R.D."/>
            <person name="Graham S.W."/>
            <person name="Gunter L.E."/>
            <person name="McDaniel S.F."/>
            <person name="Hoernstein S.N.W."/>
            <person name="Larsson A."/>
            <person name="Li F.W."/>
            <person name="Perroud P.F."/>
            <person name="Phillips J."/>
            <person name="Ranjan P."/>
            <person name="Rokshar D.S."/>
            <person name="Rothfels C.J."/>
            <person name="Schneider L."/>
            <person name="Shu S."/>
            <person name="Stevenson D.W."/>
            <person name="Thummler F."/>
            <person name="Tillich M."/>
            <person name="Villarreal Aguilar J.C."/>
            <person name="Widiez T."/>
            <person name="Wong G.K."/>
            <person name="Wymore A."/>
            <person name="Zhang Y."/>
            <person name="Zimmer A.D."/>
            <person name="Quatrano R.S."/>
            <person name="Mayer K.F.X."/>
            <person name="Goodstein D."/>
            <person name="Casacuberta J.M."/>
            <person name="Vandepoele K."/>
            <person name="Reski R."/>
            <person name="Cuming A.C."/>
            <person name="Tuskan G.A."/>
            <person name="Maumus F."/>
            <person name="Salse J."/>
            <person name="Schmutz J."/>
            <person name="Rensing S.A."/>
        </authorList>
    </citation>
    <scope>NUCLEOTIDE SEQUENCE [LARGE SCALE GENOMIC DNA]</scope>
    <source>
        <strain evidence="6 7">cv. Gransden 2004</strain>
    </source>
</reference>
<dbReference type="GO" id="GO:0009534">
    <property type="term" value="C:chloroplast thylakoid"/>
    <property type="evidence" value="ECO:0000318"/>
    <property type="project" value="GO_Central"/>
</dbReference>
<dbReference type="GO" id="GO:0016279">
    <property type="term" value="F:protein-lysine N-methyltransferase activity"/>
    <property type="evidence" value="ECO:0000318"/>
    <property type="project" value="GO_Central"/>
</dbReference>
<evidence type="ECO:0000256" key="2">
    <source>
        <dbReference type="ARBA" id="ARBA00022679"/>
    </source>
</evidence>
<dbReference type="CDD" id="cd10527">
    <property type="entry name" value="SET_LSMT"/>
    <property type="match status" value="1"/>
</dbReference>
<reference evidence="6" key="3">
    <citation type="submission" date="2020-12" db="UniProtKB">
        <authorList>
            <consortium name="EnsemblPlants"/>
        </authorList>
    </citation>
    <scope>IDENTIFICATION</scope>
</reference>
<dbReference type="GO" id="GO:0000427">
    <property type="term" value="C:plastid-encoded plastid RNA polymerase complex"/>
    <property type="evidence" value="ECO:0000318"/>
    <property type="project" value="GO_Central"/>
</dbReference>
<dbReference type="GO" id="GO:0032259">
    <property type="term" value="P:methylation"/>
    <property type="evidence" value="ECO:0007669"/>
    <property type="project" value="UniProtKB-KW"/>
</dbReference>
<dbReference type="Pfam" id="PF09273">
    <property type="entry name" value="Rubis-subs-bind"/>
    <property type="match status" value="1"/>
</dbReference>
<dbReference type="OMA" id="SSANPWD"/>
<evidence type="ECO:0000256" key="1">
    <source>
        <dbReference type="ARBA" id="ARBA00022603"/>
    </source>
</evidence>
<dbReference type="GO" id="GO:0042793">
    <property type="term" value="P:plastid transcription"/>
    <property type="evidence" value="ECO:0000318"/>
    <property type="project" value="GO_Central"/>
</dbReference>
<dbReference type="PANTHER" id="PTHR13271">
    <property type="entry name" value="UNCHARACTERIZED PUTATIVE METHYLTRANSFERASE"/>
    <property type="match status" value="1"/>
</dbReference>
<dbReference type="GO" id="GO:0003677">
    <property type="term" value="F:DNA binding"/>
    <property type="evidence" value="ECO:0007669"/>
    <property type="project" value="EnsemblPlants"/>
</dbReference>
<dbReference type="KEGG" id="ppp:112285995"/>
<dbReference type="FunFam" id="3.90.1410.10:FF:000010">
    <property type="entry name" value="Protein PLASTID TRANSCRIPTIONALLY ACTIVE 14"/>
    <property type="match status" value="1"/>
</dbReference>
<dbReference type="SUPFAM" id="SSF82199">
    <property type="entry name" value="SET domain"/>
    <property type="match status" value="1"/>
</dbReference>
<dbReference type="GO" id="GO:0005634">
    <property type="term" value="C:nucleus"/>
    <property type="evidence" value="ECO:0007669"/>
    <property type="project" value="EnsemblPlants"/>
</dbReference>
<dbReference type="GO" id="GO:0009416">
    <property type="term" value="P:response to light stimulus"/>
    <property type="evidence" value="ECO:0007669"/>
    <property type="project" value="EnsemblPlants"/>
</dbReference>
<dbReference type="Gene3D" id="3.90.1410.10">
    <property type="entry name" value="set domain protein methyltransferase, domain 1"/>
    <property type="match status" value="1"/>
</dbReference>
<dbReference type="InterPro" id="IPR046341">
    <property type="entry name" value="SET_dom_sf"/>
</dbReference>
<dbReference type="PANTHER" id="PTHR13271:SF54">
    <property type="entry name" value="PROTEIN PLASTID TRANSCRIPTIONALLY ACTIVE 14"/>
    <property type="match status" value="1"/>
</dbReference>
<dbReference type="GO" id="GO:0009658">
    <property type="term" value="P:chloroplast organization"/>
    <property type="evidence" value="ECO:0000318"/>
    <property type="project" value="GO_Central"/>
</dbReference>
<keyword evidence="1" id="KW-0489">Methyltransferase</keyword>
<dbReference type="EMBL" id="ABEU02000008">
    <property type="protein sequence ID" value="PNR50001.1"/>
    <property type="molecule type" value="Genomic_DNA"/>
</dbReference>
<name>A0A2K1K8A3_PHYPA</name>
<organism evidence="5">
    <name type="scientific">Physcomitrium patens</name>
    <name type="common">Spreading-leaved earth moss</name>
    <name type="synonym">Physcomitrella patens</name>
    <dbReference type="NCBI Taxonomy" id="3218"/>
    <lineage>
        <taxon>Eukaryota</taxon>
        <taxon>Viridiplantae</taxon>
        <taxon>Streptophyta</taxon>
        <taxon>Embryophyta</taxon>
        <taxon>Bryophyta</taxon>
        <taxon>Bryophytina</taxon>
        <taxon>Bryopsida</taxon>
        <taxon>Funariidae</taxon>
        <taxon>Funariales</taxon>
        <taxon>Funariaceae</taxon>
        <taxon>Physcomitrium</taxon>
    </lineage>
</organism>
<evidence type="ECO:0000313" key="7">
    <source>
        <dbReference type="Proteomes" id="UP000006727"/>
    </source>
</evidence>
<keyword evidence="7" id="KW-1185">Reference proteome</keyword>
<dbReference type="InterPro" id="IPR036464">
    <property type="entry name" value="Rubisco_LSMT_subst-bd_sf"/>
</dbReference>
<dbReference type="GeneID" id="112285995"/>
<dbReference type="InterPro" id="IPR015353">
    <property type="entry name" value="Rubisco_LSMT_subst-bd"/>
</dbReference>
<dbReference type="FunFam" id="3.90.1420.10:FF:000011">
    <property type="entry name" value="Plastid transcriptionally active 14"/>
    <property type="match status" value="1"/>
</dbReference>
<dbReference type="EnsemblPlants" id="Pp3c8_21700V3.1">
    <property type="protein sequence ID" value="Pp3c8_21700V3.1"/>
    <property type="gene ID" value="Pp3c8_21700"/>
</dbReference>
<keyword evidence="3" id="KW-0949">S-adenosyl-L-methionine</keyword>
<dbReference type="Gramene" id="Pp3c8_21700V3.1">
    <property type="protein sequence ID" value="Pp3c8_21700V3.1"/>
    <property type="gene ID" value="Pp3c8_21700"/>
</dbReference>
<gene>
    <name evidence="6" type="primary">LOC112285995</name>
    <name evidence="5" type="ORF">PHYPA_011898</name>
</gene>
<dbReference type="Pfam" id="PF00856">
    <property type="entry name" value="SET"/>
    <property type="match status" value="1"/>
</dbReference>
<dbReference type="STRING" id="3218.A0A2K1K8A3"/>
<dbReference type="Gene3D" id="3.90.1420.10">
    <property type="entry name" value="Rubisco LSMT, substrate-binding domain"/>
    <property type="match status" value="1"/>
</dbReference>
<dbReference type="InterPro" id="IPR001214">
    <property type="entry name" value="SET_dom"/>
</dbReference>
<proteinExistence type="predicted"/>
<sequence length="507" mass="57711">MQGLRLGSAACSAGIVQRQILSNGGQNAVRLGCKNVVFGLPSWDLGLQPTRAVSLLDGGSTGGRVKARATGRVAPAANASNTMELITADEKDELELLEPDFYRIGYVRHVRAYGIEFREGPDGIGVYSAKDLPYLEKPRVILEVPMEIMVTCRKDLPWMFFPDIVPMGHPIFEIINSTDPEKDWDVRMACLLLLALDTPDNFWQLYGDYLPSVDDSSSLLLASEEELLELQDSELAQRIRDLQQRAETTWEKHWPADSILKLKRLSREPGRFRWALATAMSRSFTMPMNVGTIVQDANMLIPYADMFNHSVQPTCSYRFRKKDRMLEVIINAGQEIKQGDEMTFNYLEQGTNTTFMERYGFSTAANPWDTLRFSGNSKIHLDSFLSAFQIAGMKDEYYYNETASEEVDPFIDGTIVAAARTLPTWEEKDLPYIPSTEIRSACELQHECQQLLDDFPTTLEDDTRLLNEQADVRSPRWKAAIKYRIDRKSFIKKIIQALDVYMERILY</sequence>
<dbReference type="GO" id="GO:0010027">
    <property type="term" value="P:thylakoid membrane organization"/>
    <property type="evidence" value="ECO:0000318"/>
    <property type="project" value="GO_Central"/>
</dbReference>
<accession>A0A2K1K8A3</accession>
<evidence type="ECO:0000313" key="6">
    <source>
        <dbReference type="EnsemblPlants" id="Pp3c8_21700V3.1"/>
    </source>
</evidence>
<dbReference type="AlphaFoldDB" id="A0A2K1K8A3"/>
<dbReference type="SUPFAM" id="SSF81822">
    <property type="entry name" value="RuBisCo LSMT C-terminal, substrate-binding domain"/>
    <property type="match status" value="1"/>
</dbReference>
<dbReference type="PaxDb" id="3218-PP1S134_54V6.1"/>
<evidence type="ECO:0000256" key="3">
    <source>
        <dbReference type="ARBA" id="ARBA00022691"/>
    </source>
</evidence>
<evidence type="ECO:0000313" key="5">
    <source>
        <dbReference type="EMBL" id="PNR50001.1"/>
    </source>
</evidence>
<keyword evidence="2" id="KW-0808">Transferase</keyword>
<protein>
    <recommendedName>
        <fullName evidence="4">SET domain-containing protein</fullName>
    </recommendedName>
</protein>
<feature type="domain" description="SET" evidence="4">
    <location>
        <begin position="113"/>
        <end position="347"/>
    </location>
</feature>
<dbReference type="Proteomes" id="UP000006727">
    <property type="component" value="Chromosome 8"/>
</dbReference>
<dbReference type="EnsemblPlants" id="Pp3c8_21700V3.2">
    <property type="protein sequence ID" value="Pp3c8_21700V3.2"/>
    <property type="gene ID" value="Pp3c8_21700"/>
</dbReference>
<dbReference type="PROSITE" id="PS50280">
    <property type="entry name" value="SET"/>
    <property type="match status" value="1"/>
</dbReference>
<dbReference type="OrthoDB" id="341421at2759"/>
<evidence type="ECO:0000259" key="4">
    <source>
        <dbReference type="PROSITE" id="PS50280"/>
    </source>
</evidence>
<dbReference type="RefSeq" id="XP_024383221.1">
    <property type="nucleotide sequence ID" value="XM_024527453.2"/>
</dbReference>
<reference evidence="5 7" key="1">
    <citation type="journal article" date="2008" name="Science">
        <title>The Physcomitrella genome reveals evolutionary insights into the conquest of land by plants.</title>
        <authorList>
            <person name="Rensing S."/>
            <person name="Lang D."/>
            <person name="Zimmer A."/>
            <person name="Terry A."/>
            <person name="Salamov A."/>
            <person name="Shapiro H."/>
            <person name="Nishiyama T."/>
            <person name="Perroud P.-F."/>
            <person name="Lindquist E."/>
            <person name="Kamisugi Y."/>
            <person name="Tanahashi T."/>
            <person name="Sakakibara K."/>
            <person name="Fujita T."/>
            <person name="Oishi K."/>
            <person name="Shin-I T."/>
            <person name="Kuroki Y."/>
            <person name="Toyoda A."/>
            <person name="Suzuki Y."/>
            <person name="Hashimoto A."/>
            <person name="Yamaguchi K."/>
            <person name="Sugano A."/>
            <person name="Kohara Y."/>
            <person name="Fujiyama A."/>
            <person name="Anterola A."/>
            <person name="Aoki S."/>
            <person name="Ashton N."/>
            <person name="Barbazuk W.B."/>
            <person name="Barker E."/>
            <person name="Bennetzen J."/>
            <person name="Bezanilla M."/>
            <person name="Blankenship R."/>
            <person name="Cho S.H."/>
            <person name="Dutcher S."/>
            <person name="Estelle M."/>
            <person name="Fawcett J.A."/>
            <person name="Gundlach H."/>
            <person name="Hanada K."/>
            <person name="Heyl A."/>
            <person name="Hicks K.A."/>
            <person name="Hugh J."/>
            <person name="Lohr M."/>
            <person name="Mayer K."/>
            <person name="Melkozernov A."/>
            <person name="Murata T."/>
            <person name="Nelson D."/>
            <person name="Pils B."/>
            <person name="Prigge M."/>
            <person name="Reiss B."/>
            <person name="Renner T."/>
            <person name="Rombauts S."/>
            <person name="Rushton P."/>
            <person name="Sanderfoot A."/>
            <person name="Schween G."/>
            <person name="Shiu S.-H."/>
            <person name="Stueber K."/>
            <person name="Theodoulou F.L."/>
            <person name="Tu H."/>
            <person name="Van de Peer Y."/>
            <person name="Verrier P.J."/>
            <person name="Waters E."/>
            <person name="Wood A."/>
            <person name="Yang L."/>
            <person name="Cove D."/>
            <person name="Cuming A."/>
            <person name="Hasebe M."/>
            <person name="Lucas S."/>
            <person name="Mishler D.B."/>
            <person name="Reski R."/>
            <person name="Grigoriev I."/>
            <person name="Quatrano R.S."/>
            <person name="Boore J.L."/>
        </authorList>
    </citation>
    <scope>NUCLEOTIDE SEQUENCE [LARGE SCALE GENOMIC DNA]</scope>
    <source>
        <strain evidence="6 7">cv. Gransden 2004</strain>
    </source>
</reference>